<protein>
    <submittedName>
        <fullName evidence="1">Uncharacterized protein</fullName>
    </submittedName>
</protein>
<proteinExistence type="predicted"/>
<gene>
    <name evidence="1" type="ORF">BDN72DRAFT_732975</name>
</gene>
<dbReference type="EMBL" id="ML208349">
    <property type="protein sequence ID" value="TFK68566.1"/>
    <property type="molecule type" value="Genomic_DNA"/>
</dbReference>
<evidence type="ECO:0000313" key="1">
    <source>
        <dbReference type="EMBL" id="TFK68566.1"/>
    </source>
</evidence>
<accession>A0ACD3ATC1</accession>
<dbReference type="Proteomes" id="UP000308600">
    <property type="component" value="Unassembled WGS sequence"/>
</dbReference>
<reference evidence="1 2" key="1">
    <citation type="journal article" date="2019" name="Nat. Ecol. Evol.">
        <title>Megaphylogeny resolves global patterns of mushroom evolution.</title>
        <authorList>
            <person name="Varga T."/>
            <person name="Krizsan K."/>
            <person name="Foldi C."/>
            <person name="Dima B."/>
            <person name="Sanchez-Garcia M."/>
            <person name="Sanchez-Ramirez S."/>
            <person name="Szollosi G.J."/>
            <person name="Szarkandi J.G."/>
            <person name="Papp V."/>
            <person name="Albert L."/>
            <person name="Andreopoulos W."/>
            <person name="Angelini C."/>
            <person name="Antonin V."/>
            <person name="Barry K.W."/>
            <person name="Bougher N.L."/>
            <person name="Buchanan P."/>
            <person name="Buyck B."/>
            <person name="Bense V."/>
            <person name="Catcheside P."/>
            <person name="Chovatia M."/>
            <person name="Cooper J."/>
            <person name="Damon W."/>
            <person name="Desjardin D."/>
            <person name="Finy P."/>
            <person name="Geml J."/>
            <person name="Haridas S."/>
            <person name="Hughes K."/>
            <person name="Justo A."/>
            <person name="Karasinski D."/>
            <person name="Kautmanova I."/>
            <person name="Kiss B."/>
            <person name="Kocsube S."/>
            <person name="Kotiranta H."/>
            <person name="LaButti K.M."/>
            <person name="Lechner B.E."/>
            <person name="Liimatainen K."/>
            <person name="Lipzen A."/>
            <person name="Lukacs Z."/>
            <person name="Mihaltcheva S."/>
            <person name="Morgado L.N."/>
            <person name="Niskanen T."/>
            <person name="Noordeloos M.E."/>
            <person name="Ohm R.A."/>
            <person name="Ortiz-Santana B."/>
            <person name="Ovrebo C."/>
            <person name="Racz N."/>
            <person name="Riley R."/>
            <person name="Savchenko A."/>
            <person name="Shiryaev A."/>
            <person name="Soop K."/>
            <person name="Spirin V."/>
            <person name="Szebenyi C."/>
            <person name="Tomsovsky M."/>
            <person name="Tulloss R.E."/>
            <person name="Uehling J."/>
            <person name="Grigoriev I.V."/>
            <person name="Vagvolgyi C."/>
            <person name="Papp T."/>
            <person name="Martin F.M."/>
            <person name="Miettinen O."/>
            <person name="Hibbett D.S."/>
            <person name="Nagy L.G."/>
        </authorList>
    </citation>
    <scope>NUCLEOTIDE SEQUENCE [LARGE SCALE GENOMIC DNA]</scope>
    <source>
        <strain evidence="1 2">NL-1719</strain>
    </source>
</reference>
<feature type="non-terminal residue" evidence="1">
    <location>
        <position position="1"/>
    </location>
</feature>
<feature type="non-terminal residue" evidence="1">
    <location>
        <position position="105"/>
    </location>
</feature>
<sequence length="105" mass="12337">RSHKARQLWRQFSGWLATPQTAMQTQITSTLTTLDLEYKKSPVRSRPSKSSHEATKAAAKRKIEEEHYRNAREEWNKRLKEVNLVLEDWDDITVQESEEVERALG</sequence>
<name>A0ACD3ATC1_9AGAR</name>
<evidence type="ECO:0000313" key="2">
    <source>
        <dbReference type="Proteomes" id="UP000308600"/>
    </source>
</evidence>
<keyword evidence="2" id="KW-1185">Reference proteome</keyword>
<organism evidence="1 2">
    <name type="scientific">Pluteus cervinus</name>
    <dbReference type="NCBI Taxonomy" id="181527"/>
    <lineage>
        <taxon>Eukaryota</taxon>
        <taxon>Fungi</taxon>
        <taxon>Dikarya</taxon>
        <taxon>Basidiomycota</taxon>
        <taxon>Agaricomycotina</taxon>
        <taxon>Agaricomycetes</taxon>
        <taxon>Agaricomycetidae</taxon>
        <taxon>Agaricales</taxon>
        <taxon>Pluteineae</taxon>
        <taxon>Pluteaceae</taxon>
        <taxon>Pluteus</taxon>
    </lineage>
</organism>